<dbReference type="SUPFAM" id="SSF143243">
    <property type="entry name" value="Nqo5-like"/>
    <property type="match status" value="1"/>
</dbReference>
<dbReference type="InterPro" id="IPR001268">
    <property type="entry name" value="NADH_UbQ_OxRdtase_30kDa_su"/>
</dbReference>
<dbReference type="Pfam" id="PF00329">
    <property type="entry name" value="Complex1_30kDa"/>
    <property type="match status" value="1"/>
</dbReference>
<dbReference type="Gene3D" id="3.30.460.80">
    <property type="entry name" value="NADH:ubiquinone oxidoreductase, 30kDa subunit"/>
    <property type="match status" value="1"/>
</dbReference>
<protein>
    <recommendedName>
        <fullName evidence="2">NADH:ubiquinone oxidoreductase 30kDa subunit domain-containing protein</fullName>
    </recommendedName>
</protein>
<evidence type="ECO:0000259" key="2">
    <source>
        <dbReference type="Pfam" id="PF00329"/>
    </source>
</evidence>
<dbReference type="AlphaFoldDB" id="X1NX69"/>
<comment type="caution">
    <text evidence="3">The sequence shown here is derived from an EMBL/GenBank/DDBJ whole genome shotgun (WGS) entry which is preliminary data.</text>
</comment>
<dbReference type="InterPro" id="IPR037232">
    <property type="entry name" value="NADH_quin_OxRdtase_su_C/D-like"/>
</dbReference>
<organism evidence="3">
    <name type="scientific">marine sediment metagenome</name>
    <dbReference type="NCBI Taxonomy" id="412755"/>
    <lineage>
        <taxon>unclassified sequences</taxon>
        <taxon>metagenomes</taxon>
        <taxon>ecological metagenomes</taxon>
    </lineage>
</organism>
<name>X1NX69_9ZZZZ</name>
<sequence>LKISLPKNELRIPTITDIFPGAILYERELMEMFGVKVEGHPDPRKLFLPDDWPDGEYPLRKEWRKRKK</sequence>
<dbReference type="EMBL" id="BARV01037164">
    <property type="protein sequence ID" value="GAI48188.1"/>
    <property type="molecule type" value="Genomic_DNA"/>
</dbReference>
<dbReference type="GO" id="GO:0008137">
    <property type="term" value="F:NADH dehydrogenase (ubiquinone) activity"/>
    <property type="evidence" value="ECO:0007669"/>
    <property type="project" value="InterPro"/>
</dbReference>
<dbReference type="PANTHER" id="PTHR10884">
    <property type="entry name" value="NADH DEHYDROGENASE UBIQUINONE IRON-SULFUR PROTEIN 3"/>
    <property type="match status" value="1"/>
</dbReference>
<accession>X1NX69</accession>
<gene>
    <name evidence="3" type="ORF">S06H3_57560</name>
</gene>
<proteinExistence type="inferred from homology"/>
<evidence type="ECO:0000313" key="3">
    <source>
        <dbReference type="EMBL" id="GAI48188.1"/>
    </source>
</evidence>
<feature type="domain" description="NADH:ubiquinone oxidoreductase 30kDa subunit" evidence="2">
    <location>
        <begin position="1"/>
        <end position="65"/>
    </location>
</feature>
<feature type="non-terminal residue" evidence="3">
    <location>
        <position position="1"/>
    </location>
</feature>
<comment type="similarity">
    <text evidence="1">Belongs to the complex I 30 kDa subunit family.</text>
</comment>
<dbReference type="PANTHER" id="PTHR10884:SF14">
    <property type="entry name" value="NADH DEHYDROGENASE [UBIQUINONE] IRON-SULFUR PROTEIN 3, MITOCHONDRIAL"/>
    <property type="match status" value="1"/>
</dbReference>
<evidence type="ECO:0000256" key="1">
    <source>
        <dbReference type="ARBA" id="ARBA00007569"/>
    </source>
</evidence>
<reference evidence="3" key="1">
    <citation type="journal article" date="2014" name="Front. Microbiol.">
        <title>High frequency of phylogenetically diverse reductive dehalogenase-homologous genes in deep subseafloor sedimentary metagenomes.</title>
        <authorList>
            <person name="Kawai M."/>
            <person name="Futagami T."/>
            <person name="Toyoda A."/>
            <person name="Takaki Y."/>
            <person name="Nishi S."/>
            <person name="Hori S."/>
            <person name="Arai W."/>
            <person name="Tsubouchi T."/>
            <person name="Morono Y."/>
            <person name="Uchiyama I."/>
            <person name="Ito T."/>
            <person name="Fujiyama A."/>
            <person name="Inagaki F."/>
            <person name="Takami H."/>
        </authorList>
    </citation>
    <scope>NUCLEOTIDE SEQUENCE</scope>
    <source>
        <strain evidence="3">Expedition CK06-06</strain>
    </source>
</reference>